<protein>
    <submittedName>
        <fullName evidence="1">Uncharacterized protein</fullName>
    </submittedName>
</protein>
<dbReference type="Proteomes" id="UP001642260">
    <property type="component" value="Unassembled WGS sequence"/>
</dbReference>
<accession>A0ABC8J047</accession>
<name>A0ABC8J047_ERUVS</name>
<sequence length="79" mass="8812">MTAPRNAEERLAGRAIFSYGLHLPPDLEIESSPPLFLIHSFLQAQSVASLLLHNLKSYKQSTKSALRPVTKKEIGLRNN</sequence>
<organism evidence="1 2">
    <name type="scientific">Eruca vesicaria subsp. sativa</name>
    <name type="common">Garden rocket</name>
    <name type="synonym">Eruca sativa</name>
    <dbReference type="NCBI Taxonomy" id="29727"/>
    <lineage>
        <taxon>Eukaryota</taxon>
        <taxon>Viridiplantae</taxon>
        <taxon>Streptophyta</taxon>
        <taxon>Embryophyta</taxon>
        <taxon>Tracheophyta</taxon>
        <taxon>Spermatophyta</taxon>
        <taxon>Magnoliopsida</taxon>
        <taxon>eudicotyledons</taxon>
        <taxon>Gunneridae</taxon>
        <taxon>Pentapetalae</taxon>
        <taxon>rosids</taxon>
        <taxon>malvids</taxon>
        <taxon>Brassicales</taxon>
        <taxon>Brassicaceae</taxon>
        <taxon>Brassiceae</taxon>
        <taxon>Eruca</taxon>
    </lineage>
</organism>
<keyword evidence="2" id="KW-1185">Reference proteome</keyword>
<dbReference type="AlphaFoldDB" id="A0ABC8J047"/>
<gene>
    <name evidence="1" type="ORF">ERUC_LOCUS5001</name>
</gene>
<evidence type="ECO:0000313" key="1">
    <source>
        <dbReference type="EMBL" id="CAH8307711.1"/>
    </source>
</evidence>
<proteinExistence type="predicted"/>
<dbReference type="EMBL" id="CAKOAT010067822">
    <property type="protein sequence ID" value="CAH8307711.1"/>
    <property type="molecule type" value="Genomic_DNA"/>
</dbReference>
<reference evidence="1 2" key="1">
    <citation type="submission" date="2022-03" db="EMBL/GenBank/DDBJ databases">
        <authorList>
            <person name="Macdonald S."/>
            <person name="Ahmed S."/>
            <person name="Newling K."/>
        </authorList>
    </citation>
    <scope>NUCLEOTIDE SEQUENCE [LARGE SCALE GENOMIC DNA]</scope>
</reference>
<evidence type="ECO:0000313" key="2">
    <source>
        <dbReference type="Proteomes" id="UP001642260"/>
    </source>
</evidence>
<comment type="caution">
    <text evidence="1">The sequence shown here is derived from an EMBL/GenBank/DDBJ whole genome shotgun (WGS) entry which is preliminary data.</text>
</comment>